<dbReference type="InterPro" id="IPR009061">
    <property type="entry name" value="DNA-bd_dom_put_sf"/>
</dbReference>
<dbReference type="AlphaFoldDB" id="A0A853BXK9"/>
<dbReference type="RefSeq" id="WP_179666208.1">
    <property type="nucleotide sequence ID" value="NZ_JACCFP010000001.1"/>
</dbReference>
<dbReference type="SUPFAM" id="SSF46955">
    <property type="entry name" value="Putative DNA-binding domain"/>
    <property type="match status" value="1"/>
</dbReference>
<dbReference type="Pfam" id="PF12728">
    <property type="entry name" value="HTH_17"/>
    <property type="match status" value="1"/>
</dbReference>
<reference evidence="2 3" key="1">
    <citation type="submission" date="2020-07" db="EMBL/GenBank/DDBJ databases">
        <title>Sequencing the genomes of 1000 actinobacteria strains.</title>
        <authorList>
            <person name="Klenk H.-P."/>
        </authorList>
    </citation>
    <scope>NUCLEOTIDE SEQUENCE [LARGE SCALE GENOMIC DNA]</scope>
    <source>
        <strain evidence="2 3">DSM 103833</strain>
    </source>
</reference>
<accession>A0A853BXK9</accession>
<comment type="caution">
    <text evidence="2">The sequence shown here is derived from an EMBL/GenBank/DDBJ whole genome shotgun (WGS) entry which is preliminary data.</text>
</comment>
<organism evidence="2 3">
    <name type="scientific">Nocardioides thalensis</name>
    <dbReference type="NCBI Taxonomy" id="1914755"/>
    <lineage>
        <taxon>Bacteria</taxon>
        <taxon>Bacillati</taxon>
        <taxon>Actinomycetota</taxon>
        <taxon>Actinomycetes</taxon>
        <taxon>Propionibacteriales</taxon>
        <taxon>Nocardioidaceae</taxon>
        <taxon>Nocardioides</taxon>
    </lineage>
</organism>
<evidence type="ECO:0000259" key="1">
    <source>
        <dbReference type="Pfam" id="PF12728"/>
    </source>
</evidence>
<sequence>MSTSNRHLTVDEVCTELGVARSTFHDWRAKGRGPRCIKLPNGKLRIRRADFDKWLSEHEDVVA</sequence>
<dbReference type="Proteomes" id="UP000530424">
    <property type="component" value="Unassembled WGS sequence"/>
</dbReference>
<proteinExistence type="predicted"/>
<protein>
    <submittedName>
        <fullName evidence="2">Excisionase family DNA binding protein</fullName>
    </submittedName>
</protein>
<evidence type="ECO:0000313" key="3">
    <source>
        <dbReference type="Proteomes" id="UP000530424"/>
    </source>
</evidence>
<evidence type="ECO:0000313" key="2">
    <source>
        <dbReference type="EMBL" id="NYI99576.1"/>
    </source>
</evidence>
<gene>
    <name evidence="2" type="ORF">HNR19_000275</name>
</gene>
<name>A0A853BXK9_9ACTN</name>
<dbReference type="EMBL" id="JACCFP010000001">
    <property type="protein sequence ID" value="NYI99576.1"/>
    <property type="molecule type" value="Genomic_DNA"/>
</dbReference>
<dbReference type="InterPro" id="IPR041657">
    <property type="entry name" value="HTH_17"/>
</dbReference>
<feature type="domain" description="Helix-turn-helix" evidence="1">
    <location>
        <begin position="8"/>
        <end position="58"/>
    </location>
</feature>
<keyword evidence="3" id="KW-1185">Reference proteome</keyword>